<dbReference type="SUPFAM" id="SSF48264">
    <property type="entry name" value="Cytochrome P450"/>
    <property type="match status" value="1"/>
</dbReference>
<dbReference type="CDD" id="cd11065">
    <property type="entry name" value="CYP64-like"/>
    <property type="match status" value="1"/>
</dbReference>
<dbReference type="STRING" id="181874.A0A409W658"/>
<dbReference type="PANTHER" id="PTHR46300:SF7">
    <property type="entry name" value="P450, PUTATIVE (EUROFUNG)-RELATED"/>
    <property type="match status" value="1"/>
</dbReference>
<dbReference type="Pfam" id="PF00067">
    <property type="entry name" value="p450"/>
    <property type="match status" value="1"/>
</dbReference>
<dbReference type="OrthoDB" id="2789670at2759"/>
<dbReference type="GO" id="GO:0005506">
    <property type="term" value="F:iron ion binding"/>
    <property type="evidence" value="ECO:0007669"/>
    <property type="project" value="InterPro"/>
</dbReference>
<feature type="binding site" description="axial binding residue" evidence="9">
    <location>
        <position position="456"/>
    </location>
    <ligand>
        <name>heme</name>
        <dbReference type="ChEBI" id="CHEBI:30413"/>
    </ligand>
    <ligandPart>
        <name>Fe</name>
        <dbReference type="ChEBI" id="CHEBI:18248"/>
    </ligandPart>
</feature>
<keyword evidence="13" id="KW-1185">Reference proteome</keyword>
<evidence type="ECO:0000256" key="6">
    <source>
        <dbReference type="ARBA" id="ARBA00023002"/>
    </source>
</evidence>
<protein>
    <recommendedName>
        <fullName evidence="14">Cytochrome P450</fullName>
    </recommendedName>
</protein>
<dbReference type="GO" id="GO:0004497">
    <property type="term" value="F:monooxygenase activity"/>
    <property type="evidence" value="ECO:0007669"/>
    <property type="project" value="UniProtKB-KW"/>
</dbReference>
<dbReference type="InterPro" id="IPR001128">
    <property type="entry name" value="Cyt_P450"/>
</dbReference>
<comment type="caution">
    <text evidence="12">The sequence shown here is derived from an EMBL/GenBank/DDBJ whole genome shotgun (WGS) entry which is preliminary data.</text>
</comment>
<keyword evidence="6 10" id="KW-0560">Oxidoreductase</keyword>
<evidence type="ECO:0000256" key="1">
    <source>
        <dbReference type="ARBA" id="ARBA00001971"/>
    </source>
</evidence>
<dbReference type="InParanoid" id="A0A409W658"/>
<evidence type="ECO:0000256" key="8">
    <source>
        <dbReference type="ARBA" id="ARBA00023033"/>
    </source>
</evidence>
<evidence type="ECO:0008006" key="14">
    <source>
        <dbReference type="Google" id="ProtNLM"/>
    </source>
</evidence>
<dbReference type="InterPro" id="IPR002401">
    <property type="entry name" value="Cyt_P450_E_grp-I"/>
</dbReference>
<evidence type="ECO:0000313" key="12">
    <source>
        <dbReference type="EMBL" id="PPQ73991.1"/>
    </source>
</evidence>
<evidence type="ECO:0000256" key="9">
    <source>
        <dbReference type="PIRSR" id="PIRSR602401-1"/>
    </source>
</evidence>
<dbReference type="InterPro" id="IPR017972">
    <property type="entry name" value="Cyt_P450_CS"/>
</dbReference>
<keyword evidence="11" id="KW-0472">Membrane</keyword>
<keyword evidence="11" id="KW-1133">Transmembrane helix</keyword>
<sequence>MQMPTLREVVSDPYYVSGATVLLGGLIVALRLVRSRRKMKRLPPGPRGYPVIGSLLEAPKLEDEPWRVYDEWKKKYGDIIYFEVLGQPFLILGSLEVAQDLFERRSAIYSSRPPLPMARDLVGWDFSFSFSPYGQHWRKDRRAFHEHFHSGVVSHYQPAQLKETRIFLRLLLNTPENFLYHSRFTFAATIMRVAYGITVEPDSDSVYVTAAESALNTLSQVAIPGTFLVDIIPALKYVPSWFPGAGFKKQAAQWRKELDKFIELPFAHVKRLMKAGNAVPCLVTKLLDSLPDESSPTRDEEENRAKYVPANAYAAGSDTTVSTVQSFFLAMAMNPHVVKKAQAELNAVIGRNRLPDFSDRPSLPYINAIAKEAMRWKLVTNLGLAHMVLEDDEYNGYFIPKGTFVMGNSWGILHDPTIFKDPEEFIPERFLREDGQLDPAARDPASAAFGFGRRICPGRHFSDQNLFITIASVLASFDIQAPLDENGNLVKLEPKYYGGMLSHPVPFECRITPRSAMIPKLIQDSLDTLE</sequence>
<gene>
    <name evidence="12" type="ORF">CVT24_012480</name>
</gene>
<dbReference type="PROSITE" id="PS00086">
    <property type="entry name" value="CYTOCHROME_P450"/>
    <property type="match status" value="1"/>
</dbReference>
<keyword evidence="7 9" id="KW-0408">Iron</keyword>
<accession>A0A409W658</accession>
<comment type="cofactor">
    <cofactor evidence="1 9">
        <name>heme</name>
        <dbReference type="ChEBI" id="CHEBI:30413"/>
    </cofactor>
</comment>
<dbReference type="InterPro" id="IPR036396">
    <property type="entry name" value="Cyt_P450_sf"/>
</dbReference>
<comment type="similarity">
    <text evidence="3 10">Belongs to the cytochrome P450 family.</text>
</comment>
<evidence type="ECO:0000256" key="11">
    <source>
        <dbReference type="SAM" id="Phobius"/>
    </source>
</evidence>
<dbReference type="Gene3D" id="1.10.630.10">
    <property type="entry name" value="Cytochrome P450"/>
    <property type="match status" value="1"/>
</dbReference>
<evidence type="ECO:0000256" key="3">
    <source>
        <dbReference type="ARBA" id="ARBA00010617"/>
    </source>
</evidence>
<evidence type="ECO:0000313" key="13">
    <source>
        <dbReference type="Proteomes" id="UP000284842"/>
    </source>
</evidence>
<dbReference type="PANTHER" id="PTHR46300">
    <property type="entry name" value="P450, PUTATIVE (EUROFUNG)-RELATED-RELATED"/>
    <property type="match status" value="1"/>
</dbReference>
<keyword evidence="11" id="KW-0812">Transmembrane</keyword>
<evidence type="ECO:0000256" key="10">
    <source>
        <dbReference type="RuleBase" id="RU000461"/>
    </source>
</evidence>
<keyword evidence="5 9" id="KW-0479">Metal-binding</keyword>
<reference evidence="12 13" key="1">
    <citation type="journal article" date="2018" name="Evol. Lett.">
        <title>Horizontal gene cluster transfer increased hallucinogenic mushroom diversity.</title>
        <authorList>
            <person name="Reynolds H.T."/>
            <person name="Vijayakumar V."/>
            <person name="Gluck-Thaler E."/>
            <person name="Korotkin H.B."/>
            <person name="Matheny P.B."/>
            <person name="Slot J.C."/>
        </authorList>
    </citation>
    <scope>NUCLEOTIDE SEQUENCE [LARGE SCALE GENOMIC DNA]</scope>
    <source>
        <strain evidence="12 13">2629</strain>
    </source>
</reference>
<keyword evidence="4 9" id="KW-0349">Heme</keyword>
<comment type="pathway">
    <text evidence="2">Secondary metabolite biosynthesis.</text>
</comment>
<dbReference type="PRINTS" id="PR00463">
    <property type="entry name" value="EP450I"/>
</dbReference>
<organism evidence="12 13">
    <name type="scientific">Panaeolus cyanescens</name>
    <dbReference type="NCBI Taxonomy" id="181874"/>
    <lineage>
        <taxon>Eukaryota</taxon>
        <taxon>Fungi</taxon>
        <taxon>Dikarya</taxon>
        <taxon>Basidiomycota</taxon>
        <taxon>Agaricomycotina</taxon>
        <taxon>Agaricomycetes</taxon>
        <taxon>Agaricomycetidae</taxon>
        <taxon>Agaricales</taxon>
        <taxon>Agaricineae</taxon>
        <taxon>Galeropsidaceae</taxon>
        <taxon>Panaeolus</taxon>
    </lineage>
</organism>
<evidence type="ECO:0000256" key="7">
    <source>
        <dbReference type="ARBA" id="ARBA00023004"/>
    </source>
</evidence>
<dbReference type="InterPro" id="IPR050364">
    <property type="entry name" value="Cytochrome_P450_fung"/>
</dbReference>
<evidence type="ECO:0000256" key="5">
    <source>
        <dbReference type="ARBA" id="ARBA00022723"/>
    </source>
</evidence>
<feature type="transmembrane region" description="Helical" evidence="11">
    <location>
        <begin position="14"/>
        <end position="33"/>
    </location>
</feature>
<proteinExistence type="inferred from homology"/>
<name>A0A409W658_9AGAR</name>
<dbReference type="AlphaFoldDB" id="A0A409W658"/>
<dbReference type="EMBL" id="NHTK01005783">
    <property type="protein sequence ID" value="PPQ73991.1"/>
    <property type="molecule type" value="Genomic_DNA"/>
</dbReference>
<evidence type="ECO:0000256" key="4">
    <source>
        <dbReference type="ARBA" id="ARBA00022617"/>
    </source>
</evidence>
<dbReference type="GO" id="GO:0016705">
    <property type="term" value="F:oxidoreductase activity, acting on paired donors, with incorporation or reduction of molecular oxygen"/>
    <property type="evidence" value="ECO:0007669"/>
    <property type="project" value="InterPro"/>
</dbReference>
<evidence type="ECO:0000256" key="2">
    <source>
        <dbReference type="ARBA" id="ARBA00005179"/>
    </source>
</evidence>
<keyword evidence="8 10" id="KW-0503">Monooxygenase</keyword>
<dbReference type="GO" id="GO:0020037">
    <property type="term" value="F:heme binding"/>
    <property type="evidence" value="ECO:0007669"/>
    <property type="project" value="InterPro"/>
</dbReference>
<dbReference type="Proteomes" id="UP000284842">
    <property type="component" value="Unassembled WGS sequence"/>
</dbReference>